<gene>
    <name evidence="3" type="ORF">GTA51_06005</name>
</gene>
<dbReference type="GO" id="GO:0005829">
    <property type="term" value="C:cytosol"/>
    <property type="evidence" value="ECO:0007669"/>
    <property type="project" value="TreeGrafter"/>
</dbReference>
<dbReference type="SUPFAM" id="SSF51206">
    <property type="entry name" value="cAMP-binding domain-like"/>
    <property type="match status" value="1"/>
</dbReference>
<dbReference type="Gene3D" id="2.60.120.10">
    <property type="entry name" value="Jelly Rolls"/>
    <property type="match status" value="1"/>
</dbReference>
<reference evidence="3 4" key="1">
    <citation type="submission" date="2020-01" db="EMBL/GenBank/DDBJ databases">
        <title>Genome sequence of Desulfovibrio aerotolerans DSM 16695(T).</title>
        <authorList>
            <person name="Karnachuk O."/>
            <person name="Avakyan M."/>
            <person name="Mardanov A."/>
            <person name="Kadnikov V."/>
            <person name="Ravin N."/>
        </authorList>
    </citation>
    <scope>NUCLEOTIDE SEQUENCE [LARGE SCALE GENOMIC DNA]</scope>
    <source>
        <strain evidence="3 4">DSM 16695</strain>
    </source>
</reference>
<evidence type="ECO:0000313" key="4">
    <source>
        <dbReference type="Proteomes" id="UP000482487"/>
    </source>
</evidence>
<protein>
    <submittedName>
        <fullName evidence="3">Cyclic nucleotide-binding domain-containing protein</fullName>
    </submittedName>
</protein>
<dbReference type="InterPro" id="IPR050503">
    <property type="entry name" value="cAMP-dep_PK_reg_su-like"/>
</dbReference>
<dbReference type="PROSITE" id="PS50042">
    <property type="entry name" value="CNMP_BINDING_3"/>
    <property type="match status" value="1"/>
</dbReference>
<name>A0A7C9MHM0_9BACT</name>
<dbReference type="InterPro" id="IPR014710">
    <property type="entry name" value="RmlC-like_jellyroll"/>
</dbReference>
<dbReference type="AlphaFoldDB" id="A0A7C9MHM0"/>
<feature type="domain" description="Cyclic nucleotide-binding" evidence="2">
    <location>
        <begin position="21"/>
        <end position="139"/>
    </location>
</feature>
<dbReference type="CDD" id="cd00038">
    <property type="entry name" value="CAP_ED"/>
    <property type="match status" value="1"/>
</dbReference>
<dbReference type="OrthoDB" id="5505487at2"/>
<dbReference type="RefSeq" id="WP_160959518.1">
    <property type="nucleotide sequence ID" value="NZ_WVUD01000007.1"/>
</dbReference>
<dbReference type="PANTHER" id="PTHR11635">
    <property type="entry name" value="CAMP-DEPENDENT PROTEIN KINASE REGULATORY CHAIN"/>
    <property type="match status" value="1"/>
</dbReference>
<comment type="caution">
    <text evidence="3">The sequence shown here is derived from an EMBL/GenBank/DDBJ whole genome shotgun (WGS) entry which is preliminary data.</text>
</comment>
<accession>A0A7C9MHM0</accession>
<dbReference type="Pfam" id="PF00027">
    <property type="entry name" value="cNMP_binding"/>
    <property type="match status" value="1"/>
</dbReference>
<dbReference type="Proteomes" id="UP000482487">
    <property type="component" value="Unassembled WGS sequence"/>
</dbReference>
<keyword evidence="4" id="KW-1185">Reference proteome</keyword>
<dbReference type="InterPro" id="IPR000595">
    <property type="entry name" value="cNMP-bd_dom"/>
</dbReference>
<dbReference type="InterPro" id="IPR018490">
    <property type="entry name" value="cNMP-bd_dom_sf"/>
</dbReference>
<dbReference type="GO" id="GO:0005952">
    <property type="term" value="C:cAMP-dependent protein kinase complex"/>
    <property type="evidence" value="ECO:0007669"/>
    <property type="project" value="InterPro"/>
</dbReference>
<sequence length="196" mass="22085">MEEREITISERVLGLLRRMPAFSGLGDDQIADLFADKGLRHREYRAGETIIREGDHDTWVYYLISGQARVLAQEAEVARLTNYGEIFGEMGPLRGKPRNASVVAHSKVTSFAIDLSILDRMPPGERKQACRLFEEVISDVVHDRLARANLDAAALRRDLDMAASALAGVTARVRELERRVLDLTRENQDLRCKVPE</sequence>
<evidence type="ECO:0000256" key="1">
    <source>
        <dbReference type="SAM" id="Coils"/>
    </source>
</evidence>
<dbReference type="PANTHER" id="PTHR11635:SF152">
    <property type="entry name" value="CAMP-DEPENDENT PROTEIN KINASE TYPE I REGULATORY SUBUNIT-RELATED"/>
    <property type="match status" value="1"/>
</dbReference>
<feature type="coiled-coil region" evidence="1">
    <location>
        <begin position="159"/>
        <end position="193"/>
    </location>
</feature>
<dbReference type="EMBL" id="WVUD01000007">
    <property type="protein sequence ID" value="MYL82688.1"/>
    <property type="molecule type" value="Genomic_DNA"/>
</dbReference>
<evidence type="ECO:0000313" key="3">
    <source>
        <dbReference type="EMBL" id="MYL82688.1"/>
    </source>
</evidence>
<dbReference type="SMART" id="SM00100">
    <property type="entry name" value="cNMP"/>
    <property type="match status" value="1"/>
</dbReference>
<proteinExistence type="predicted"/>
<evidence type="ECO:0000259" key="2">
    <source>
        <dbReference type="PROSITE" id="PS50042"/>
    </source>
</evidence>
<organism evidence="3 4">
    <name type="scientific">Solidesulfovibrio aerotolerans</name>
    <dbReference type="NCBI Taxonomy" id="295255"/>
    <lineage>
        <taxon>Bacteria</taxon>
        <taxon>Pseudomonadati</taxon>
        <taxon>Thermodesulfobacteriota</taxon>
        <taxon>Desulfovibrionia</taxon>
        <taxon>Desulfovibrionales</taxon>
        <taxon>Desulfovibrionaceae</taxon>
        <taxon>Solidesulfovibrio</taxon>
    </lineage>
</organism>
<keyword evidence="1" id="KW-0175">Coiled coil</keyword>